<keyword evidence="4" id="KW-1185">Reference proteome</keyword>
<comment type="caution">
    <text evidence="3">The sequence shown here is derived from an EMBL/GenBank/DDBJ whole genome shotgun (WGS) entry which is preliminary data.</text>
</comment>
<dbReference type="AlphaFoldDB" id="A0A7Y9JIK4"/>
<dbReference type="RefSeq" id="WP_179846748.1">
    <property type="nucleotide sequence ID" value="NZ_JACCBA010000001.1"/>
</dbReference>
<dbReference type="CDD" id="cd17266">
    <property type="entry name" value="RMtype1_S_Sau1132ORF3780P-TRD2-CR2_like"/>
    <property type="match status" value="1"/>
</dbReference>
<gene>
    <name evidence="3" type="ORF">BJY14_006123</name>
</gene>
<organism evidence="3 4">
    <name type="scientific">Actinomadura luteofluorescens</name>
    <dbReference type="NCBI Taxonomy" id="46163"/>
    <lineage>
        <taxon>Bacteria</taxon>
        <taxon>Bacillati</taxon>
        <taxon>Actinomycetota</taxon>
        <taxon>Actinomycetes</taxon>
        <taxon>Streptosporangiales</taxon>
        <taxon>Thermomonosporaceae</taxon>
        <taxon>Actinomadura</taxon>
    </lineage>
</organism>
<keyword evidence="3" id="KW-0378">Hydrolase</keyword>
<dbReference type="InterPro" id="IPR044946">
    <property type="entry name" value="Restrct_endonuc_typeI_TRD_sf"/>
</dbReference>
<dbReference type="PANTHER" id="PTHR30408:SF13">
    <property type="entry name" value="TYPE I RESTRICTION ENZYME HINDI SPECIFICITY SUBUNIT"/>
    <property type="match status" value="1"/>
</dbReference>
<dbReference type="EMBL" id="JACCBA010000001">
    <property type="protein sequence ID" value="NYD50140.1"/>
    <property type="molecule type" value="Genomic_DNA"/>
</dbReference>
<name>A0A7Y9JIK4_9ACTN</name>
<evidence type="ECO:0000313" key="4">
    <source>
        <dbReference type="Proteomes" id="UP000529783"/>
    </source>
</evidence>
<evidence type="ECO:0000256" key="1">
    <source>
        <dbReference type="ARBA" id="ARBA00022747"/>
    </source>
</evidence>
<sequence length="343" mass="36441">MAELGELVTFSNGRARPAAGARYRTYGANGVIGTSGEFNAGPRSTVVGRVGSYCGTVHYSPDRCWVTDNAIIATARDGVNPRYVHYLLKRLDLNRYRIGSGQPLLTHAILNGLPVPRLGRAEQDAAASVLGALDDKIEVNGRIAAAGDALVRARYDEAAAVAGAVIAIGELGDLVRRGVPPQRIGRDENYIALEHMPKRHMWLSTWTDASGVTSAKRRFAAGDVLFGKLRPAFHKVGLAFVDGVASSDILVVRAKDADRRGWLLAALASDDVVAHACAVSDGTRMPRARWQDIAAFTVPWPGDGAARAFGGFAAALARRVEAAASESAALAKLRDALLPELIP</sequence>
<keyword evidence="2" id="KW-0238">DNA-binding</keyword>
<evidence type="ECO:0000256" key="2">
    <source>
        <dbReference type="ARBA" id="ARBA00023125"/>
    </source>
</evidence>
<dbReference type="Gene3D" id="3.90.220.20">
    <property type="entry name" value="DNA methylase specificity domains"/>
    <property type="match status" value="2"/>
</dbReference>
<keyword evidence="1" id="KW-0680">Restriction system</keyword>
<dbReference type="SUPFAM" id="SSF116734">
    <property type="entry name" value="DNA methylase specificity domain"/>
    <property type="match status" value="2"/>
</dbReference>
<dbReference type="GO" id="GO:0003677">
    <property type="term" value="F:DNA binding"/>
    <property type="evidence" value="ECO:0007669"/>
    <property type="project" value="UniProtKB-KW"/>
</dbReference>
<dbReference type="GO" id="GO:0009307">
    <property type="term" value="P:DNA restriction-modification system"/>
    <property type="evidence" value="ECO:0007669"/>
    <property type="project" value="UniProtKB-KW"/>
</dbReference>
<evidence type="ECO:0000313" key="3">
    <source>
        <dbReference type="EMBL" id="NYD50140.1"/>
    </source>
</evidence>
<dbReference type="PANTHER" id="PTHR30408">
    <property type="entry name" value="TYPE-1 RESTRICTION ENZYME ECOKI SPECIFICITY PROTEIN"/>
    <property type="match status" value="1"/>
</dbReference>
<reference evidence="3 4" key="1">
    <citation type="submission" date="2020-07" db="EMBL/GenBank/DDBJ databases">
        <title>Sequencing the genomes of 1000 actinobacteria strains.</title>
        <authorList>
            <person name="Klenk H.-P."/>
        </authorList>
    </citation>
    <scope>NUCLEOTIDE SEQUENCE [LARGE SCALE GENOMIC DNA]</scope>
    <source>
        <strain evidence="3 4">DSM 40398</strain>
    </source>
</reference>
<dbReference type="GO" id="GO:0009035">
    <property type="term" value="F:type I site-specific deoxyribonuclease activity"/>
    <property type="evidence" value="ECO:0007669"/>
    <property type="project" value="UniProtKB-EC"/>
</dbReference>
<dbReference type="InterPro" id="IPR052021">
    <property type="entry name" value="Type-I_RS_S_subunit"/>
</dbReference>
<proteinExistence type="predicted"/>
<accession>A0A7Y9JIK4</accession>
<protein>
    <submittedName>
        <fullName evidence="3">Type I restriction enzyme S subunit</fullName>
        <ecNumber evidence="3">3.1.21.3</ecNumber>
    </submittedName>
</protein>
<dbReference type="EC" id="3.1.21.3" evidence="3"/>
<dbReference type="Proteomes" id="UP000529783">
    <property type="component" value="Unassembled WGS sequence"/>
</dbReference>